<dbReference type="GO" id="GO:0005384">
    <property type="term" value="F:manganese ion transmembrane transporter activity"/>
    <property type="evidence" value="ECO:0007669"/>
    <property type="project" value="InterPro"/>
</dbReference>
<evidence type="ECO:0000313" key="6">
    <source>
        <dbReference type="EMBL" id="HED11824.1"/>
    </source>
</evidence>
<comment type="caution">
    <text evidence="6">The sequence shown here is derived from an EMBL/GenBank/DDBJ whole genome shotgun (WGS) entry which is preliminary data.</text>
</comment>
<evidence type="ECO:0000256" key="4">
    <source>
        <dbReference type="ARBA" id="ARBA00023136"/>
    </source>
</evidence>
<comment type="subcellular location">
    <subcellularLocation>
        <location evidence="1">Endomembrane system</location>
        <topology evidence="1">Multi-pass membrane protein</topology>
    </subcellularLocation>
</comment>
<feature type="transmembrane region" description="Helical" evidence="5">
    <location>
        <begin position="232"/>
        <end position="253"/>
    </location>
</feature>
<dbReference type="CDD" id="cd02434">
    <property type="entry name" value="Nodulin-21_like_3"/>
    <property type="match status" value="1"/>
</dbReference>
<name>A0A7V1LPJ5_CALAY</name>
<dbReference type="Proteomes" id="UP000886005">
    <property type="component" value="Unassembled WGS sequence"/>
</dbReference>
<dbReference type="AlphaFoldDB" id="A0A7V1LPJ5"/>
<dbReference type="EMBL" id="DRLD01000400">
    <property type="protein sequence ID" value="HED11824.1"/>
    <property type="molecule type" value="Genomic_DNA"/>
</dbReference>
<dbReference type="GO" id="GO:0030026">
    <property type="term" value="P:intracellular manganese ion homeostasis"/>
    <property type="evidence" value="ECO:0007669"/>
    <property type="project" value="InterPro"/>
</dbReference>
<sequence length="261" mass="28564">MLSRSLEKARHAYKEKDIEALRHAHDHHGDEPHKSDHGQYIKSAVYGGLDGIITTFAVVAGVAGASLSAGVVLILGFANLIADGLSMAIGDFLSTRAENEYKEAEYQREKWEFRNYPEGEKKEMIELYMAKGISEEDARTVVDIIAKDEKAWLSIMMVEELGILYDLESPLKNALVTFVAFAIFGFVPLVIPLLNWMEPGMIPSAFISSAAITGLTLFIVGALKSKFTERHWFISGMEMFLVGSVAAAAAYGVGELLSGLA</sequence>
<keyword evidence="3 5" id="KW-1133">Transmembrane helix</keyword>
<keyword evidence="2 5" id="KW-0812">Transmembrane</keyword>
<dbReference type="GO" id="GO:0012505">
    <property type="term" value="C:endomembrane system"/>
    <property type="evidence" value="ECO:0007669"/>
    <property type="project" value="UniProtKB-SubCell"/>
</dbReference>
<evidence type="ECO:0000256" key="2">
    <source>
        <dbReference type="ARBA" id="ARBA00022692"/>
    </source>
</evidence>
<protein>
    <recommendedName>
        <fullName evidence="7">VIT family protein</fullName>
    </recommendedName>
</protein>
<dbReference type="PANTHER" id="PTHR31851">
    <property type="entry name" value="FE(2+)/MN(2+) TRANSPORTER PCL1"/>
    <property type="match status" value="1"/>
</dbReference>
<accession>A0A7V1LPJ5</accession>
<evidence type="ECO:0000256" key="3">
    <source>
        <dbReference type="ARBA" id="ARBA00022989"/>
    </source>
</evidence>
<dbReference type="Pfam" id="PF01988">
    <property type="entry name" value="VIT1"/>
    <property type="match status" value="1"/>
</dbReference>
<reference evidence="6" key="1">
    <citation type="journal article" date="2020" name="mSystems">
        <title>Genome- and Community-Level Interaction Insights into Carbon Utilization and Element Cycling Functions of Hydrothermarchaeota in Hydrothermal Sediment.</title>
        <authorList>
            <person name="Zhou Z."/>
            <person name="Liu Y."/>
            <person name="Xu W."/>
            <person name="Pan J."/>
            <person name="Luo Z.H."/>
            <person name="Li M."/>
        </authorList>
    </citation>
    <scope>NUCLEOTIDE SEQUENCE [LARGE SCALE GENOMIC DNA]</scope>
    <source>
        <strain evidence="6">HyVt-456</strain>
    </source>
</reference>
<feature type="transmembrane region" description="Helical" evidence="5">
    <location>
        <begin position="174"/>
        <end position="194"/>
    </location>
</feature>
<keyword evidence="4 5" id="KW-0472">Membrane</keyword>
<dbReference type="InterPro" id="IPR008217">
    <property type="entry name" value="Ccc1_fam"/>
</dbReference>
<organism evidence="6">
    <name type="scientific">Caldithrix abyssi</name>
    <dbReference type="NCBI Taxonomy" id="187145"/>
    <lineage>
        <taxon>Bacteria</taxon>
        <taxon>Pseudomonadati</taxon>
        <taxon>Calditrichota</taxon>
        <taxon>Calditrichia</taxon>
        <taxon>Calditrichales</taxon>
        <taxon>Calditrichaceae</taxon>
        <taxon>Caldithrix</taxon>
    </lineage>
</organism>
<proteinExistence type="predicted"/>
<evidence type="ECO:0008006" key="7">
    <source>
        <dbReference type="Google" id="ProtNLM"/>
    </source>
</evidence>
<evidence type="ECO:0000256" key="5">
    <source>
        <dbReference type="SAM" id="Phobius"/>
    </source>
</evidence>
<evidence type="ECO:0000256" key="1">
    <source>
        <dbReference type="ARBA" id="ARBA00004127"/>
    </source>
</evidence>
<gene>
    <name evidence="6" type="ORF">ENJ10_14120</name>
</gene>
<feature type="transmembrane region" description="Helical" evidence="5">
    <location>
        <begin position="200"/>
        <end position="220"/>
    </location>
</feature>